<dbReference type="Gene3D" id="3.30.1180.10">
    <property type="match status" value="1"/>
</dbReference>
<comment type="caution">
    <text evidence="2">The sequence shown here is derived from an EMBL/GenBank/DDBJ whole genome shotgun (WGS) entry which is preliminary data.</text>
</comment>
<keyword evidence="3" id="KW-1185">Reference proteome</keyword>
<keyword evidence="1" id="KW-0446">Lipid-binding</keyword>
<dbReference type="InterPro" id="IPR003797">
    <property type="entry name" value="DegV"/>
</dbReference>
<evidence type="ECO:0000313" key="2">
    <source>
        <dbReference type="EMBL" id="OBR64861.1"/>
    </source>
</evidence>
<evidence type="ECO:0000256" key="1">
    <source>
        <dbReference type="ARBA" id="ARBA00023121"/>
    </source>
</evidence>
<dbReference type="Proteomes" id="UP000092024">
    <property type="component" value="Unassembled WGS sequence"/>
</dbReference>
<reference evidence="2 3" key="1">
    <citation type="submission" date="2016-05" db="EMBL/GenBank/DDBJ databases">
        <title>Paenibacillus oryzae. sp. nov., isolated from the rice root.</title>
        <authorList>
            <person name="Zhang J."/>
            <person name="Zhang X."/>
        </authorList>
    </citation>
    <scope>NUCLEOTIDE SEQUENCE [LARGE SCALE GENOMIC DNA]</scope>
    <source>
        <strain evidence="2 3">1DrF-4</strain>
    </source>
</reference>
<proteinExistence type="predicted"/>
<evidence type="ECO:0000313" key="3">
    <source>
        <dbReference type="Proteomes" id="UP000092024"/>
    </source>
</evidence>
<sequence>MSKVRIVTDSTSDIPAELKEGLDITVVPLQVLFGEETYLDAVTLTADQFYAKLKTSQVQPTTSQPSPLDFSEVYERLLTEEPGCSIISIHLASVLSGTHQSATIAKSMLEQEGDIEIVDSCSASCGIGLQVMLAARMAKEGKSKEEILAAIKELQQKTRIYFLVDSLEWLRKGGRIGKAAALIGSILNIKPILTLDKATGTVMPADKARGIKKAIARIGEMLQEQFGNDPVAVTIAGTDELDNSDELEAKVREVLNVESITYATVGAVIGTHTGPGTSAVFAYKV</sequence>
<dbReference type="InterPro" id="IPR050270">
    <property type="entry name" value="DegV_domain_contain"/>
</dbReference>
<dbReference type="OrthoDB" id="9780660at2"/>
<protein>
    <submittedName>
        <fullName evidence="2">EDD domain protein</fullName>
    </submittedName>
</protein>
<gene>
    <name evidence="2" type="ORF">A7K91_04565</name>
</gene>
<dbReference type="AlphaFoldDB" id="A0A1A5YGT3"/>
<dbReference type="PANTHER" id="PTHR33434:SF2">
    <property type="entry name" value="FATTY ACID-BINDING PROTEIN TM_1468"/>
    <property type="match status" value="1"/>
</dbReference>
<dbReference type="GO" id="GO:0008289">
    <property type="term" value="F:lipid binding"/>
    <property type="evidence" value="ECO:0007669"/>
    <property type="project" value="UniProtKB-KW"/>
</dbReference>
<name>A0A1A5YGT3_9BACL</name>
<dbReference type="EMBL" id="LYPA01000064">
    <property type="protein sequence ID" value="OBR64861.1"/>
    <property type="molecule type" value="Genomic_DNA"/>
</dbReference>
<organism evidence="2 3">
    <name type="scientific">Paenibacillus oryzae</name>
    <dbReference type="NCBI Taxonomy" id="1844972"/>
    <lineage>
        <taxon>Bacteria</taxon>
        <taxon>Bacillati</taxon>
        <taxon>Bacillota</taxon>
        <taxon>Bacilli</taxon>
        <taxon>Bacillales</taxon>
        <taxon>Paenibacillaceae</taxon>
        <taxon>Paenibacillus</taxon>
    </lineage>
</organism>
<dbReference type="RefSeq" id="WP_068683984.1">
    <property type="nucleotide sequence ID" value="NZ_LYPA01000064.1"/>
</dbReference>
<dbReference type="PROSITE" id="PS51482">
    <property type="entry name" value="DEGV"/>
    <property type="match status" value="1"/>
</dbReference>
<dbReference type="STRING" id="1844972.A7K91_04565"/>
<accession>A0A1A5YGT3</accession>
<dbReference type="Pfam" id="PF02645">
    <property type="entry name" value="DegV"/>
    <property type="match status" value="1"/>
</dbReference>
<dbReference type="SUPFAM" id="SSF82549">
    <property type="entry name" value="DAK1/DegV-like"/>
    <property type="match status" value="1"/>
</dbReference>
<dbReference type="Gene3D" id="3.40.50.10170">
    <property type="match status" value="1"/>
</dbReference>
<dbReference type="PANTHER" id="PTHR33434">
    <property type="entry name" value="DEGV DOMAIN-CONTAINING PROTEIN DR_1986-RELATED"/>
    <property type="match status" value="1"/>
</dbReference>
<dbReference type="NCBIfam" id="TIGR00762">
    <property type="entry name" value="DegV"/>
    <property type="match status" value="1"/>
</dbReference>
<dbReference type="InterPro" id="IPR043168">
    <property type="entry name" value="DegV_C"/>
</dbReference>